<feature type="transmembrane region" description="Helical" evidence="1">
    <location>
        <begin position="6"/>
        <end position="24"/>
    </location>
</feature>
<comment type="caution">
    <text evidence="2">The sequence shown here is derived from an EMBL/GenBank/DDBJ whole genome shotgun (WGS) entry which is preliminary data.</text>
</comment>
<dbReference type="EMBL" id="QXHD01000004">
    <property type="protein sequence ID" value="NEZ58250.1"/>
    <property type="molecule type" value="Genomic_DNA"/>
</dbReference>
<organism evidence="2 3">
    <name type="scientific">Adonisia turfae CCMR0081</name>
    <dbReference type="NCBI Taxonomy" id="2292702"/>
    <lineage>
        <taxon>Bacteria</taxon>
        <taxon>Bacillati</taxon>
        <taxon>Cyanobacteriota</taxon>
        <taxon>Adonisia</taxon>
        <taxon>Adonisia turfae</taxon>
    </lineage>
</organism>
<keyword evidence="1" id="KW-0472">Membrane</keyword>
<sequence length="99" mass="11916">MLIVIAIANVAIAILCLVLTWHVARFGHQVAQLNRNLQRWTVLLEDNLAQQTLAFTVQRTNLRQWQLIHLKWQLQQRRLIQTAKFLQRVWLISQRRHRF</sequence>
<gene>
    <name evidence="2" type="ORF">DXZ20_21915</name>
</gene>
<evidence type="ECO:0000313" key="2">
    <source>
        <dbReference type="EMBL" id="NEZ58250.1"/>
    </source>
</evidence>
<dbReference type="AlphaFoldDB" id="A0A6M0RQU1"/>
<proteinExistence type="predicted"/>
<protein>
    <submittedName>
        <fullName evidence="2">Uncharacterized protein</fullName>
    </submittedName>
</protein>
<dbReference type="Proteomes" id="UP000481033">
    <property type="component" value="Unassembled WGS sequence"/>
</dbReference>
<name>A0A6M0RQU1_9CYAN</name>
<evidence type="ECO:0000313" key="3">
    <source>
        <dbReference type="Proteomes" id="UP000481033"/>
    </source>
</evidence>
<evidence type="ECO:0000256" key="1">
    <source>
        <dbReference type="SAM" id="Phobius"/>
    </source>
</evidence>
<dbReference type="RefSeq" id="WP_163700687.1">
    <property type="nucleotide sequence ID" value="NZ_QXHD01000004.1"/>
</dbReference>
<accession>A0A6M0RQU1</accession>
<keyword evidence="1" id="KW-0812">Transmembrane</keyword>
<keyword evidence="1" id="KW-1133">Transmembrane helix</keyword>
<reference evidence="2 3" key="1">
    <citation type="journal article" date="2020" name="Microb. Ecol.">
        <title>Ecogenomics of the Marine Benthic Filamentous Cyanobacterium Adonisia.</title>
        <authorList>
            <person name="Walter J.M."/>
            <person name="Coutinho F.H."/>
            <person name="Leomil L."/>
            <person name="Hargreaves P.I."/>
            <person name="Campeao M.E."/>
            <person name="Vieira V.V."/>
            <person name="Silva B.S."/>
            <person name="Fistarol G.O."/>
            <person name="Salomon P.S."/>
            <person name="Sawabe T."/>
            <person name="Mino S."/>
            <person name="Hosokawa M."/>
            <person name="Miyashita H."/>
            <person name="Maruyama F."/>
            <person name="van Verk M.C."/>
            <person name="Dutilh B.E."/>
            <person name="Thompson C.C."/>
            <person name="Thompson F.L."/>
        </authorList>
    </citation>
    <scope>NUCLEOTIDE SEQUENCE [LARGE SCALE GENOMIC DNA]</scope>
    <source>
        <strain evidence="2 3">CCMR0081</strain>
    </source>
</reference>
<keyword evidence="3" id="KW-1185">Reference proteome</keyword>